<dbReference type="AlphaFoldDB" id="A0A3N4L3J3"/>
<dbReference type="EMBL" id="ML119128">
    <property type="protein sequence ID" value="RPB12585.1"/>
    <property type="molecule type" value="Genomic_DNA"/>
</dbReference>
<name>A0A3N4L3J3_9PEZI</name>
<proteinExistence type="predicted"/>
<gene>
    <name evidence="1" type="ORF">P167DRAFT_535912</name>
</gene>
<evidence type="ECO:0000313" key="1">
    <source>
        <dbReference type="EMBL" id="RPB12585.1"/>
    </source>
</evidence>
<accession>A0A3N4L3J3</accession>
<evidence type="ECO:0000313" key="2">
    <source>
        <dbReference type="Proteomes" id="UP000277580"/>
    </source>
</evidence>
<dbReference type="Proteomes" id="UP000277580">
    <property type="component" value="Unassembled WGS sequence"/>
</dbReference>
<organism evidence="1 2">
    <name type="scientific">Morchella conica CCBAS932</name>
    <dbReference type="NCBI Taxonomy" id="1392247"/>
    <lineage>
        <taxon>Eukaryota</taxon>
        <taxon>Fungi</taxon>
        <taxon>Dikarya</taxon>
        <taxon>Ascomycota</taxon>
        <taxon>Pezizomycotina</taxon>
        <taxon>Pezizomycetes</taxon>
        <taxon>Pezizales</taxon>
        <taxon>Morchellaceae</taxon>
        <taxon>Morchella</taxon>
    </lineage>
</organism>
<sequence length="131" mass="15059">MWSNCSTYLPVNSSPFAPFIDRRTSLPSRNSLPAYRLLPQQPGLAYPLSISWYTTHPIPGVLSDRSVNRARVSVLCLWLAFILFPRLCTLSIPTGRGGYPLRYRHSYSYRRYFDLSEVESFKSGHSLFTYS</sequence>
<protein>
    <submittedName>
        <fullName evidence="1">Uncharacterized protein</fullName>
    </submittedName>
</protein>
<reference evidence="1 2" key="1">
    <citation type="journal article" date="2018" name="Nat. Ecol. Evol.">
        <title>Pezizomycetes genomes reveal the molecular basis of ectomycorrhizal truffle lifestyle.</title>
        <authorList>
            <person name="Murat C."/>
            <person name="Payen T."/>
            <person name="Noel B."/>
            <person name="Kuo A."/>
            <person name="Morin E."/>
            <person name="Chen J."/>
            <person name="Kohler A."/>
            <person name="Krizsan K."/>
            <person name="Balestrini R."/>
            <person name="Da Silva C."/>
            <person name="Montanini B."/>
            <person name="Hainaut M."/>
            <person name="Levati E."/>
            <person name="Barry K.W."/>
            <person name="Belfiori B."/>
            <person name="Cichocki N."/>
            <person name="Clum A."/>
            <person name="Dockter R.B."/>
            <person name="Fauchery L."/>
            <person name="Guy J."/>
            <person name="Iotti M."/>
            <person name="Le Tacon F."/>
            <person name="Lindquist E.A."/>
            <person name="Lipzen A."/>
            <person name="Malagnac F."/>
            <person name="Mello A."/>
            <person name="Molinier V."/>
            <person name="Miyauchi S."/>
            <person name="Poulain J."/>
            <person name="Riccioni C."/>
            <person name="Rubini A."/>
            <person name="Sitrit Y."/>
            <person name="Splivallo R."/>
            <person name="Traeger S."/>
            <person name="Wang M."/>
            <person name="Zifcakova L."/>
            <person name="Wipf D."/>
            <person name="Zambonelli A."/>
            <person name="Paolocci F."/>
            <person name="Nowrousian M."/>
            <person name="Ottonello S."/>
            <person name="Baldrian P."/>
            <person name="Spatafora J.W."/>
            <person name="Henrissat B."/>
            <person name="Nagy L.G."/>
            <person name="Aury J.M."/>
            <person name="Wincker P."/>
            <person name="Grigoriev I.V."/>
            <person name="Bonfante P."/>
            <person name="Martin F.M."/>
        </authorList>
    </citation>
    <scope>NUCLEOTIDE SEQUENCE [LARGE SCALE GENOMIC DNA]</scope>
    <source>
        <strain evidence="1 2">CCBAS932</strain>
    </source>
</reference>
<dbReference type="InParanoid" id="A0A3N4L3J3"/>
<keyword evidence="2" id="KW-1185">Reference proteome</keyword>